<proteinExistence type="predicted"/>
<name>A0ACC2FEE1_DALPE</name>
<sequence>MEEERTSQTEKESASGRQWGQMVEFVHLAHFHLPSSPSSLIPNSPCTERTHPLYRRSSFLSPVGRHAEK</sequence>
<keyword evidence="2" id="KW-1185">Reference proteome</keyword>
<accession>A0ACC2FEE1</accession>
<organism evidence="1 2">
    <name type="scientific">Dallia pectoralis</name>
    <name type="common">Alaska blackfish</name>
    <dbReference type="NCBI Taxonomy" id="75939"/>
    <lineage>
        <taxon>Eukaryota</taxon>
        <taxon>Metazoa</taxon>
        <taxon>Chordata</taxon>
        <taxon>Craniata</taxon>
        <taxon>Vertebrata</taxon>
        <taxon>Euteleostomi</taxon>
        <taxon>Actinopterygii</taxon>
        <taxon>Neopterygii</taxon>
        <taxon>Teleostei</taxon>
        <taxon>Protacanthopterygii</taxon>
        <taxon>Esociformes</taxon>
        <taxon>Umbridae</taxon>
        <taxon>Dallia</taxon>
    </lineage>
</organism>
<reference evidence="1" key="1">
    <citation type="submission" date="2021-05" db="EMBL/GenBank/DDBJ databases">
        <authorList>
            <person name="Pan Q."/>
            <person name="Jouanno E."/>
            <person name="Zahm M."/>
            <person name="Klopp C."/>
            <person name="Cabau C."/>
            <person name="Louis A."/>
            <person name="Berthelot C."/>
            <person name="Parey E."/>
            <person name="Roest Crollius H."/>
            <person name="Montfort J."/>
            <person name="Robinson-Rechavi M."/>
            <person name="Bouchez O."/>
            <person name="Lampietro C."/>
            <person name="Lopez Roques C."/>
            <person name="Donnadieu C."/>
            <person name="Postlethwait J."/>
            <person name="Bobe J."/>
            <person name="Dillon D."/>
            <person name="Chandos A."/>
            <person name="von Hippel F."/>
            <person name="Guiguen Y."/>
        </authorList>
    </citation>
    <scope>NUCLEOTIDE SEQUENCE</scope>
    <source>
        <strain evidence="1">YG-Jan2019</strain>
    </source>
</reference>
<evidence type="ECO:0000313" key="1">
    <source>
        <dbReference type="EMBL" id="KAJ7989729.1"/>
    </source>
</evidence>
<comment type="caution">
    <text evidence="1">The sequence shown here is derived from an EMBL/GenBank/DDBJ whole genome shotgun (WGS) entry which is preliminary data.</text>
</comment>
<protein>
    <submittedName>
        <fullName evidence="1">Uncharacterized protein</fullName>
    </submittedName>
</protein>
<evidence type="ECO:0000313" key="2">
    <source>
        <dbReference type="Proteomes" id="UP001157502"/>
    </source>
</evidence>
<dbReference type="Proteomes" id="UP001157502">
    <property type="component" value="Chromosome 29"/>
</dbReference>
<gene>
    <name evidence="1" type="ORF">DPEC_G00307550</name>
</gene>
<dbReference type="EMBL" id="CM055756">
    <property type="protein sequence ID" value="KAJ7989729.1"/>
    <property type="molecule type" value="Genomic_DNA"/>
</dbReference>